<evidence type="ECO:0000256" key="1">
    <source>
        <dbReference type="SAM" id="MobiDB-lite"/>
    </source>
</evidence>
<evidence type="ECO:0000313" key="3">
    <source>
        <dbReference type="Proteomes" id="UP000310108"/>
    </source>
</evidence>
<dbReference type="EMBL" id="PJEX01000075">
    <property type="protein sequence ID" value="TKW56207.1"/>
    <property type="molecule type" value="Genomic_DNA"/>
</dbReference>
<feature type="compositionally biased region" description="Basic and acidic residues" evidence="1">
    <location>
        <begin position="233"/>
        <end position="244"/>
    </location>
</feature>
<feature type="region of interest" description="Disordered" evidence="1">
    <location>
        <begin position="250"/>
        <end position="269"/>
    </location>
</feature>
<comment type="caution">
    <text evidence="2">The sequence shown here is derived from an EMBL/GenBank/DDBJ whole genome shotgun (WGS) entry which is preliminary data.</text>
</comment>
<protein>
    <submittedName>
        <fullName evidence="2">Uncharacterized protein</fullName>
    </submittedName>
</protein>
<feature type="compositionally biased region" description="Basic and acidic residues" evidence="1">
    <location>
        <begin position="199"/>
        <end position="221"/>
    </location>
</feature>
<dbReference type="AlphaFoldDB" id="A0A4U6XKS6"/>
<feature type="compositionally biased region" description="Basic and acidic residues" evidence="1">
    <location>
        <begin position="1"/>
        <end position="11"/>
    </location>
</feature>
<accession>A0A4U6XKS6</accession>
<reference evidence="2 3" key="1">
    <citation type="journal article" date="2019" name="PLoS ONE">
        <title>Comparative genome analysis indicates high evolutionary potential of pathogenicity genes in Colletotrichum tanaceti.</title>
        <authorList>
            <person name="Lelwala R.V."/>
            <person name="Korhonen P.K."/>
            <person name="Young N.D."/>
            <person name="Scott J.B."/>
            <person name="Ades P.A."/>
            <person name="Gasser R.B."/>
            <person name="Taylor P.W.J."/>
        </authorList>
    </citation>
    <scope>NUCLEOTIDE SEQUENCE [LARGE SCALE GENOMIC DNA]</scope>
    <source>
        <strain evidence="2">BRIP57314</strain>
    </source>
</reference>
<feature type="compositionally biased region" description="Basic and acidic residues" evidence="1">
    <location>
        <begin position="150"/>
        <end position="167"/>
    </location>
</feature>
<sequence>MLLLQHEHGPGRELITSRRNTPEESSPATRRNRANTPFNSTAHSLLDELTARSREGGRRSIHPSVYLFIHPFILRPHPKPHDARATVAQWVLPLALRAEPCSGHHLRGSLRPDDALPRVEDCEDQDVVLHRLLHRRSFGNHRIRRTGGGAREDGGDRAVRDAERHDPGGAGALRGVGVHDAGAHHPQRGRRAAVGDPGRLADAHLRDERRLLVPRAGERRGAHGPRRQPGHGAEPHRGGARDPDRAVRRLLGDGRPVPRADGQAPDRGVGRRTVAVAVGPLDAVRGQRPHHGAVHLPAGRVRPGRRQLPAAERVDAVRVRRDAHVLRHGRVRVPVPGGIPDPEGRVAAVDIGCGELRHDGGNERSVQGQVDAVKQLGDGRMGGS</sequence>
<feature type="compositionally biased region" description="Polar residues" evidence="1">
    <location>
        <begin position="17"/>
        <end position="43"/>
    </location>
</feature>
<dbReference type="Proteomes" id="UP000310108">
    <property type="component" value="Unassembled WGS sequence"/>
</dbReference>
<feature type="region of interest" description="Disordered" evidence="1">
    <location>
        <begin position="142"/>
        <end position="244"/>
    </location>
</feature>
<name>A0A4U6XKS6_9PEZI</name>
<proteinExistence type="predicted"/>
<organism evidence="2 3">
    <name type="scientific">Colletotrichum tanaceti</name>
    <dbReference type="NCBI Taxonomy" id="1306861"/>
    <lineage>
        <taxon>Eukaryota</taxon>
        <taxon>Fungi</taxon>
        <taxon>Dikarya</taxon>
        <taxon>Ascomycota</taxon>
        <taxon>Pezizomycotina</taxon>
        <taxon>Sordariomycetes</taxon>
        <taxon>Hypocreomycetidae</taxon>
        <taxon>Glomerellales</taxon>
        <taxon>Glomerellaceae</taxon>
        <taxon>Colletotrichum</taxon>
        <taxon>Colletotrichum destructivum species complex</taxon>
    </lineage>
</organism>
<feature type="region of interest" description="Disordered" evidence="1">
    <location>
        <begin position="1"/>
        <end position="45"/>
    </location>
</feature>
<gene>
    <name evidence="2" type="ORF">CTA1_6232</name>
</gene>
<evidence type="ECO:0000313" key="2">
    <source>
        <dbReference type="EMBL" id="TKW56207.1"/>
    </source>
</evidence>
<keyword evidence="3" id="KW-1185">Reference proteome</keyword>